<accession>A0A250KU26</accession>
<name>A0A250KU26_9GAMM</name>
<reference evidence="1 2" key="1">
    <citation type="submission" date="2016-12" db="EMBL/GenBank/DDBJ databases">
        <title>Genome sequencing of Methylocaldum marinum.</title>
        <authorList>
            <person name="Takeuchi M."/>
            <person name="Kamagata Y."/>
            <person name="Hiraoka S."/>
            <person name="Oshima K."/>
            <person name="Hattori M."/>
            <person name="Iwasaki W."/>
        </authorList>
    </citation>
    <scope>NUCLEOTIDE SEQUENCE [LARGE SCALE GENOMIC DNA]</scope>
    <source>
        <strain evidence="1 2">S8</strain>
    </source>
</reference>
<keyword evidence="2" id="KW-1185">Reference proteome</keyword>
<organism evidence="1 2">
    <name type="scientific">Methylocaldum marinum</name>
    <dbReference type="NCBI Taxonomy" id="1432792"/>
    <lineage>
        <taxon>Bacteria</taxon>
        <taxon>Pseudomonadati</taxon>
        <taxon>Pseudomonadota</taxon>
        <taxon>Gammaproteobacteria</taxon>
        <taxon>Methylococcales</taxon>
        <taxon>Methylococcaceae</taxon>
        <taxon>Methylocaldum</taxon>
    </lineage>
</organism>
<evidence type="ECO:0000313" key="2">
    <source>
        <dbReference type="Proteomes" id="UP000266313"/>
    </source>
</evidence>
<dbReference type="EMBL" id="AP017928">
    <property type="protein sequence ID" value="BBA35036.1"/>
    <property type="molecule type" value="Genomic_DNA"/>
</dbReference>
<proteinExistence type="predicted"/>
<dbReference type="Proteomes" id="UP000266313">
    <property type="component" value="Chromosome"/>
</dbReference>
<protein>
    <submittedName>
        <fullName evidence="1">Uncharacterized protein</fullName>
    </submittedName>
</protein>
<dbReference type="KEGG" id="mmai:sS8_3093"/>
<dbReference type="AlphaFoldDB" id="A0A250KU26"/>
<evidence type="ECO:0000313" key="1">
    <source>
        <dbReference type="EMBL" id="BBA35036.1"/>
    </source>
</evidence>
<gene>
    <name evidence="1" type="ORF">sS8_3093</name>
</gene>
<sequence length="159" mass="18105">MVKQAWPGTKPMSRYASPDVTPRFLLFHLHPISARLLFMRHVSGSILAPRQLPLLSSLIEEDPPEWEMALSEQLRLGIQLNEDLGFEPGMLLVDGKFRRQAEIPRGRVDLYLARFSTFDAPHDAVRARGGALSPINELYGRHPVEMAVLRWAFDYLLNS</sequence>